<feature type="non-terminal residue" evidence="2">
    <location>
        <position position="357"/>
    </location>
</feature>
<dbReference type="Proteomes" id="UP000000759">
    <property type="component" value="Chromosome 6"/>
</dbReference>
<dbReference type="RefSeq" id="XP_002179246.1">
    <property type="nucleotide sequence ID" value="XM_002179210.1"/>
</dbReference>
<proteinExistence type="predicted"/>
<feature type="transmembrane region" description="Helical" evidence="1">
    <location>
        <begin position="104"/>
        <end position="126"/>
    </location>
</feature>
<name>B7FWZ2_PHATC</name>
<evidence type="ECO:0000256" key="1">
    <source>
        <dbReference type="SAM" id="Phobius"/>
    </source>
</evidence>
<accession>B7FWZ2</accession>
<evidence type="ECO:0000313" key="2">
    <source>
        <dbReference type="EMBL" id="EEC49069.1"/>
    </source>
</evidence>
<keyword evidence="3" id="KW-1185">Reference proteome</keyword>
<dbReference type="STRING" id="556484.B7FWZ2"/>
<keyword evidence="1" id="KW-0472">Membrane</keyword>
<dbReference type="PaxDb" id="2850-Phatr11883"/>
<reference evidence="2 3" key="1">
    <citation type="journal article" date="2008" name="Nature">
        <title>The Phaeodactylum genome reveals the evolutionary history of diatom genomes.</title>
        <authorList>
            <person name="Bowler C."/>
            <person name="Allen A.E."/>
            <person name="Badger J.H."/>
            <person name="Grimwood J."/>
            <person name="Jabbari K."/>
            <person name="Kuo A."/>
            <person name="Maheswari U."/>
            <person name="Martens C."/>
            <person name="Maumus F."/>
            <person name="Otillar R.P."/>
            <person name="Rayko E."/>
            <person name="Salamov A."/>
            <person name="Vandepoele K."/>
            <person name="Beszteri B."/>
            <person name="Gruber A."/>
            <person name="Heijde M."/>
            <person name="Katinka M."/>
            <person name="Mock T."/>
            <person name="Valentin K."/>
            <person name="Verret F."/>
            <person name="Berges J.A."/>
            <person name="Brownlee C."/>
            <person name="Cadoret J.P."/>
            <person name="Chiovitti A."/>
            <person name="Choi C.J."/>
            <person name="Coesel S."/>
            <person name="De Martino A."/>
            <person name="Detter J.C."/>
            <person name="Durkin C."/>
            <person name="Falciatore A."/>
            <person name="Fournet J."/>
            <person name="Haruta M."/>
            <person name="Huysman M.J."/>
            <person name="Jenkins B.D."/>
            <person name="Jiroutova K."/>
            <person name="Jorgensen R.E."/>
            <person name="Joubert Y."/>
            <person name="Kaplan A."/>
            <person name="Kroger N."/>
            <person name="Kroth P.G."/>
            <person name="La Roche J."/>
            <person name="Lindquist E."/>
            <person name="Lommer M."/>
            <person name="Martin-Jezequel V."/>
            <person name="Lopez P.J."/>
            <person name="Lucas S."/>
            <person name="Mangogna M."/>
            <person name="McGinnis K."/>
            <person name="Medlin L.K."/>
            <person name="Montsant A."/>
            <person name="Oudot-Le Secq M.P."/>
            <person name="Napoli C."/>
            <person name="Obornik M."/>
            <person name="Parker M.S."/>
            <person name="Petit J.L."/>
            <person name="Porcel B.M."/>
            <person name="Poulsen N."/>
            <person name="Robison M."/>
            <person name="Rychlewski L."/>
            <person name="Rynearson T.A."/>
            <person name="Schmutz J."/>
            <person name="Shapiro H."/>
            <person name="Siaut M."/>
            <person name="Stanley M."/>
            <person name="Sussman M.R."/>
            <person name="Taylor A.R."/>
            <person name="Vardi A."/>
            <person name="von Dassow P."/>
            <person name="Vyverman W."/>
            <person name="Willis A."/>
            <person name="Wyrwicz L.S."/>
            <person name="Rokhsar D.S."/>
            <person name="Weissenbach J."/>
            <person name="Armbrust E.V."/>
            <person name="Green B.R."/>
            <person name="Van de Peer Y."/>
            <person name="Grigoriev I.V."/>
        </authorList>
    </citation>
    <scope>NUCLEOTIDE SEQUENCE [LARGE SCALE GENOMIC DNA]</scope>
    <source>
        <strain evidence="2 3">CCAP 1055/1</strain>
    </source>
</reference>
<dbReference type="OrthoDB" id="4518at2759"/>
<dbReference type="EMBL" id="CM000609">
    <property type="protein sequence ID" value="EEC49069.1"/>
    <property type="molecule type" value="Genomic_DNA"/>
</dbReference>
<sequence length="357" mass="38950">MVSYEDLQEKLPSKAVIDVVSMKPEKVVASDVATAAGISLSQARKDLTALASISRGDISVDKDGELIYSFPRDLNSVLASNSVKYQTLQLARKVWPAVFWGVRVSFGVTLLVSLVAVFTTIFFITSSSSNNDDRRRDDRGGGMSFGMGGMWGPSPLDFFFYRPYGSYGYYGQPERDPEEMGFFESVFSYIFGDGDPNAGLEEKRLGLVASMIRENKGAVTAEQLAPYCDGAPNPQELASKTFVLPIVTALNGEPRVTEDGSIVYTFPELQMSAATVKVIPAASKEEMEMMGQNPALLQEREWKFSLAPEINRFLAGGLGVVNLGGALYLGNLLGQYAMYGVRLPSYFGIVQGAYPFL</sequence>
<keyword evidence="1" id="KW-1133">Transmembrane helix</keyword>
<dbReference type="AlphaFoldDB" id="B7FWZ2"/>
<keyword evidence="1" id="KW-0812">Transmembrane</keyword>
<dbReference type="KEGG" id="pti:PHATRDRAFT_11883"/>
<dbReference type="eggNOG" id="KOG1119">
    <property type="taxonomic scope" value="Eukaryota"/>
</dbReference>
<evidence type="ECO:0000313" key="3">
    <source>
        <dbReference type="Proteomes" id="UP000000759"/>
    </source>
</evidence>
<protein>
    <submittedName>
        <fullName evidence="2">Uncharacterized protein</fullName>
    </submittedName>
</protein>
<dbReference type="PANTHER" id="PTHR47380">
    <property type="entry name" value="OS02G0533000 PROTEIN"/>
    <property type="match status" value="1"/>
</dbReference>
<dbReference type="InParanoid" id="B7FWZ2"/>
<dbReference type="PANTHER" id="PTHR47380:SF4">
    <property type="entry name" value="OS02G0533000 PROTEIN"/>
    <property type="match status" value="1"/>
</dbReference>
<organism evidence="2 3">
    <name type="scientific">Phaeodactylum tricornutum (strain CCAP 1055/1)</name>
    <dbReference type="NCBI Taxonomy" id="556484"/>
    <lineage>
        <taxon>Eukaryota</taxon>
        <taxon>Sar</taxon>
        <taxon>Stramenopiles</taxon>
        <taxon>Ochrophyta</taxon>
        <taxon>Bacillariophyta</taxon>
        <taxon>Bacillariophyceae</taxon>
        <taxon>Bacillariophycidae</taxon>
        <taxon>Naviculales</taxon>
        <taxon>Phaeodactylaceae</taxon>
        <taxon>Phaeodactylum</taxon>
    </lineage>
</organism>
<gene>
    <name evidence="2" type="ORF">PHATRDRAFT_11883</name>
</gene>
<dbReference type="GeneID" id="7200115"/>
<dbReference type="InterPro" id="IPR044200">
    <property type="entry name" value="At5g03900-like"/>
</dbReference>
<reference evidence="3" key="2">
    <citation type="submission" date="2008-08" db="EMBL/GenBank/DDBJ databases">
        <authorList>
            <consortium name="Diatom Consortium"/>
            <person name="Grigoriev I."/>
            <person name="Grimwood J."/>
            <person name="Kuo A."/>
            <person name="Otillar R.P."/>
            <person name="Salamov A."/>
            <person name="Detter J.C."/>
            <person name="Lindquist E."/>
            <person name="Shapiro H."/>
            <person name="Lucas S."/>
            <person name="Glavina del Rio T."/>
            <person name="Pitluck S."/>
            <person name="Rokhsar D."/>
            <person name="Bowler C."/>
        </authorList>
    </citation>
    <scope>GENOME REANNOTATION</scope>
    <source>
        <strain evidence="3">CCAP 1055/1</strain>
    </source>
</reference>